<dbReference type="AlphaFoldDB" id="A0A8H3A2Q5"/>
<name>A0A8H3A2Q5_9AGAM</name>
<feature type="non-terminal residue" evidence="1">
    <location>
        <position position="1"/>
    </location>
</feature>
<proteinExistence type="predicted"/>
<protein>
    <submittedName>
        <fullName evidence="1">Uncharacterized protein</fullName>
    </submittedName>
</protein>
<dbReference type="EMBL" id="CAJMWR010000495">
    <property type="protein sequence ID" value="CAE6381540.1"/>
    <property type="molecule type" value="Genomic_DNA"/>
</dbReference>
<evidence type="ECO:0000313" key="2">
    <source>
        <dbReference type="Proteomes" id="UP000663840"/>
    </source>
</evidence>
<gene>
    <name evidence="1" type="ORF">RDB_LOCUS25312</name>
</gene>
<comment type="caution">
    <text evidence="1">The sequence shown here is derived from an EMBL/GenBank/DDBJ whole genome shotgun (WGS) entry which is preliminary data.</text>
</comment>
<organism evidence="1 2">
    <name type="scientific">Rhizoctonia solani</name>
    <dbReference type="NCBI Taxonomy" id="456999"/>
    <lineage>
        <taxon>Eukaryota</taxon>
        <taxon>Fungi</taxon>
        <taxon>Dikarya</taxon>
        <taxon>Basidiomycota</taxon>
        <taxon>Agaricomycotina</taxon>
        <taxon>Agaricomycetes</taxon>
        <taxon>Cantharellales</taxon>
        <taxon>Ceratobasidiaceae</taxon>
        <taxon>Rhizoctonia</taxon>
    </lineage>
</organism>
<reference evidence="1" key="1">
    <citation type="submission" date="2021-01" db="EMBL/GenBank/DDBJ databases">
        <authorList>
            <person name="Kaushik A."/>
        </authorList>
    </citation>
    <scope>NUCLEOTIDE SEQUENCE</scope>
    <source>
        <strain evidence="1">AG1-1A</strain>
    </source>
</reference>
<feature type="non-terminal residue" evidence="1">
    <location>
        <position position="150"/>
    </location>
</feature>
<accession>A0A8H3A2Q5</accession>
<sequence length="150" mass="16840">RHLPHTRRLFPFVRLPRPRLDCQRCYLGSTPSIRPAVAPYLTRARVFWRIQCGDARGLRCCIRRASQTPESSRRSGSVRVVSGYGRILHQTARAPNDQVSVSSVLRRVAGRLVRQCLNPSALGIAAKRSSNSLAPMKNFNHLAICDLKIP</sequence>
<evidence type="ECO:0000313" key="1">
    <source>
        <dbReference type="EMBL" id="CAE6381540.1"/>
    </source>
</evidence>
<dbReference type="Proteomes" id="UP000663840">
    <property type="component" value="Unassembled WGS sequence"/>
</dbReference>
<dbReference type="OrthoDB" id="5404651at2759"/>